<accession>A0A7W3N4H2</accession>
<dbReference type="Proteomes" id="UP000539313">
    <property type="component" value="Unassembled WGS sequence"/>
</dbReference>
<dbReference type="PIRSF" id="PIRSF002849">
    <property type="entry name" value="AAA_ATPase_chaperone_MoxR_prd"/>
    <property type="match status" value="1"/>
</dbReference>
<dbReference type="InterPro" id="IPR011703">
    <property type="entry name" value="ATPase_AAA-3"/>
</dbReference>
<gene>
    <name evidence="3" type="ORF">HNR21_006227</name>
</gene>
<proteinExistence type="predicted"/>
<dbReference type="Pfam" id="PF07726">
    <property type="entry name" value="AAA_3"/>
    <property type="match status" value="1"/>
</dbReference>
<organism evidence="3 4">
    <name type="scientific">Thermomonospora cellulosilytica</name>
    <dbReference type="NCBI Taxonomy" id="1411118"/>
    <lineage>
        <taxon>Bacteria</taxon>
        <taxon>Bacillati</taxon>
        <taxon>Actinomycetota</taxon>
        <taxon>Actinomycetes</taxon>
        <taxon>Streptosporangiales</taxon>
        <taxon>Thermomonosporaceae</taxon>
        <taxon>Thermomonospora</taxon>
    </lineage>
</organism>
<evidence type="ECO:0000256" key="1">
    <source>
        <dbReference type="SAM" id="MobiDB-lite"/>
    </source>
</evidence>
<dbReference type="InterPro" id="IPR050764">
    <property type="entry name" value="CbbQ/NirQ/NorQ/GpvN"/>
</dbReference>
<dbReference type="PANTHER" id="PTHR42759:SF5">
    <property type="entry name" value="METHANOL DEHYDROGENASE REGULATOR"/>
    <property type="match status" value="1"/>
</dbReference>
<sequence>MSAIADRNGRARSVPPGRLTTASRPHPVPPGAELALTVTDVAELGDRLRGNIAGAVRMPAEVLDVVLATVLAGGHLLVEDHPGVGKTQLARTLARSLDGRFARVQATVDLLPADIIGANVWQADSATFEFRPGPVFANVVLVDEINRATPKTQSGLLEAMEERQVTVDGESRPIPPPFIVIATQNPTAGYDGTYPLPPAQLDRFLAVVSLGYPTPEQEMSLLRAGPEPAVSAVADPALLLAAQQAVAAVHASDELLRYVVDLLAATRVHPLAAVGASPRSGLLLLAAARAVAALNGREFVLPDDVQAVARPVLTHRIQPSGVGGAGAQAEVVEDVLARVRAR</sequence>
<dbReference type="Gene3D" id="3.40.50.300">
    <property type="entry name" value="P-loop containing nucleotide triphosphate hydrolases"/>
    <property type="match status" value="1"/>
</dbReference>
<evidence type="ECO:0000259" key="2">
    <source>
        <dbReference type="SMART" id="SM00382"/>
    </source>
</evidence>
<keyword evidence="4" id="KW-1185">Reference proteome</keyword>
<dbReference type="EC" id="3.6.3.-" evidence="3"/>
<comment type="caution">
    <text evidence="3">The sequence shown here is derived from an EMBL/GenBank/DDBJ whole genome shotgun (WGS) entry which is preliminary data.</text>
</comment>
<dbReference type="Pfam" id="PF17863">
    <property type="entry name" value="AAA_lid_2"/>
    <property type="match status" value="1"/>
</dbReference>
<dbReference type="RefSeq" id="WP_119729154.1">
    <property type="nucleotide sequence ID" value="NZ_JACJII010000001.1"/>
</dbReference>
<dbReference type="GO" id="GO:0016887">
    <property type="term" value="F:ATP hydrolysis activity"/>
    <property type="evidence" value="ECO:0007669"/>
    <property type="project" value="InterPro"/>
</dbReference>
<evidence type="ECO:0000313" key="3">
    <source>
        <dbReference type="EMBL" id="MBA9007345.1"/>
    </source>
</evidence>
<dbReference type="GO" id="GO:0005524">
    <property type="term" value="F:ATP binding"/>
    <property type="evidence" value="ECO:0007669"/>
    <property type="project" value="InterPro"/>
</dbReference>
<dbReference type="SMART" id="SM00382">
    <property type="entry name" value="AAA"/>
    <property type="match status" value="1"/>
</dbReference>
<name>A0A7W3N4H2_9ACTN</name>
<dbReference type="SUPFAM" id="SSF52540">
    <property type="entry name" value="P-loop containing nucleoside triphosphate hydrolases"/>
    <property type="match status" value="1"/>
</dbReference>
<dbReference type="Gene3D" id="1.10.8.80">
    <property type="entry name" value="Magnesium chelatase subunit I, C-Terminal domain"/>
    <property type="match status" value="1"/>
</dbReference>
<dbReference type="CDD" id="cd00009">
    <property type="entry name" value="AAA"/>
    <property type="match status" value="1"/>
</dbReference>
<feature type="domain" description="AAA+ ATPase" evidence="2">
    <location>
        <begin position="72"/>
        <end position="214"/>
    </location>
</feature>
<reference evidence="3 4" key="1">
    <citation type="submission" date="2020-08" db="EMBL/GenBank/DDBJ databases">
        <title>Sequencing the genomes of 1000 actinobacteria strains.</title>
        <authorList>
            <person name="Klenk H.-P."/>
        </authorList>
    </citation>
    <scope>NUCLEOTIDE SEQUENCE [LARGE SCALE GENOMIC DNA]</scope>
    <source>
        <strain evidence="3 4">DSM 45823</strain>
    </source>
</reference>
<keyword evidence="3" id="KW-0378">Hydrolase</keyword>
<protein>
    <submittedName>
        <fullName evidence="3">MoxR-like ATPase</fullName>
        <ecNumber evidence="3">3.6.3.-</ecNumber>
    </submittedName>
</protein>
<dbReference type="InterPro" id="IPR041628">
    <property type="entry name" value="ChlI/MoxR_AAA_lid"/>
</dbReference>
<evidence type="ECO:0000313" key="4">
    <source>
        <dbReference type="Proteomes" id="UP000539313"/>
    </source>
</evidence>
<dbReference type="InterPro" id="IPR027417">
    <property type="entry name" value="P-loop_NTPase"/>
</dbReference>
<dbReference type="PANTHER" id="PTHR42759">
    <property type="entry name" value="MOXR FAMILY PROTEIN"/>
    <property type="match status" value="1"/>
</dbReference>
<feature type="region of interest" description="Disordered" evidence="1">
    <location>
        <begin position="1"/>
        <end position="30"/>
    </location>
</feature>
<dbReference type="AlphaFoldDB" id="A0A7W3N4H2"/>
<dbReference type="InterPro" id="IPR003593">
    <property type="entry name" value="AAA+_ATPase"/>
</dbReference>
<dbReference type="EMBL" id="JACJII010000001">
    <property type="protein sequence ID" value="MBA9007345.1"/>
    <property type="molecule type" value="Genomic_DNA"/>
</dbReference>